<feature type="region of interest" description="Disordered" evidence="1">
    <location>
        <begin position="234"/>
        <end position="261"/>
    </location>
</feature>
<dbReference type="OMA" id="ESKQNYP"/>
<organism evidence="2 3">
    <name type="scientific">Tetranychus urticae</name>
    <name type="common">Two-spotted spider mite</name>
    <dbReference type="NCBI Taxonomy" id="32264"/>
    <lineage>
        <taxon>Eukaryota</taxon>
        <taxon>Metazoa</taxon>
        <taxon>Ecdysozoa</taxon>
        <taxon>Arthropoda</taxon>
        <taxon>Chelicerata</taxon>
        <taxon>Arachnida</taxon>
        <taxon>Acari</taxon>
        <taxon>Acariformes</taxon>
        <taxon>Trombidiformes</taxon>
        <taxon>Prostigmata</taxon>
        <taxon>Eleutherengona</taxon>
        <taxon>Raphignathae</taxon>
        <taxon>Tetranychoidea</taxon>
        <taxon>Tetranychidae</taxon>
        <taxon>Tetranychus</taxon>
    </lineage>
</organism>
<dbReference type="KEGG" id="tut:107361222"/>
<gene>
    <name evidence="2" type="primary">107361222</name>
</gene>
<evidence type="ECO:0000313" key="3">
    <source>
        <dbReference type="Proteomes" id="UP000015104"/>
    </source>
</evidence>
<dbReference type="OrthoDB" id="6528670at2759"/>
<name>T1K7X4_TETUR</name>
<feature type="region of interest" description="Disordered" evidence="1">
    <location>
        <begin position="151"/>
        <end position="222"/>
    </location>
</feature>
<feature type="compositionally biased region" description="Low complexity" evidence="1">
    <location>
        <begin position="180"/>
        <end position="217"/>
    </location>
</feature>
<protein>
    <submittedName>
        <fullName evidence="2">Uncharacterized protein</fullName>
    </submittedName>
</protein>
<evidence type="ECO:0000313" key="2">
    <source>
        <dbReference type="EnsemblMetazoa" id="tetur06g05880.1"/>
    </source>
</evidence>
<dbReference type="AlphaFoldDB" id="T1K7X4"/>
<dbReference type="EMBL" id="CAEY01001813">
    <property type="status" value="NOT_ANNOTATED_CDS"/>
    <property type="molecule type" value="Genomic_DNA"/>
</dbReference>
<accession>T1K7X4</accession>
<dbReference type="EnsemblMetazoa" id="tetur06g05880.1">
    <property type="protein sequence ID" value="tetur06g05880.1"/>
    <property type="gene ID" value="tetur06g05880"/>
</dbReference>
<sequence>MVKFISIPSKNSLIDTESIPKSTLQVLFLCSIIGNAVYARKDDKLHESKQNYPTPYRFNDEVETGFDENRNYRNDQQDSNWNRMKGVYGYRNSDAFRMMDYLGRNYAFSSNSKPAEPSVSSSNPADVILKGEDNLQESKAKLQLKNLLQNHRQENEMVEQKPERLTQIEEDEEEDEDVTEIPVTSTTTSSPPETTSASSTTTTSTTTTTASPTTISSLPKLPSLQNIHREVEGIPSVPSVSPSTPAAPTNPSSSSFSSSIPSDLLASEVNKQQQQHKKDLHHKLSVHQLISESMPTLQMSVSPIYFYNKQTKSLVAVPYLIMKSISKMPLLPNMMDAVGSQLGGSNNLLNYVNTPFNQKMRSRPISHLAPLIRGFESEDTSNYNEKVPGYLPADEAESSRWLSFQGLNAQHALNL</sequence>
<keyword evidence="3" id="KW-1185">Reference proteome</keyword>
<proteinExistence type="predicted"/>
<reference evidence="3" key="1">
    <citation type="submission" date="2011-08" db="EMBL/GenBank/DDBJ databases">
        <authorList>
            <person name="Rombauts S."/>
        </authorList>
    </citation>
    <scope>NUCLEOTIDE SEQUENCE</scope>
    <source>
        <strain evidence="3">London</strain>
    </source>
</reference>
<feature type="compositionally biased region" description="Acidic residues" evidence="1">
    <location>
        <begin position="168"/>
        <end position="179"/>
    </location>
</feature>
<dbReference type="HOGENOM" id="CLU_662821_0_0_1"/>
<dbReference type="Proteomes" id="UP000015104">
    <property type="component" value="Unassembled WGS sequence"/>
</dbReference>
<evidence type="ECO:0000256" key="1">
    <source>
        <dbReference type="SAM" id="MobiDB-lite"/>
    </source>
</evidence>
<feature type="compositionally biased region" description="Basic and acidic residues" evidence="1">
    <location>
        <begin position="151"/>
        <end position="167"/>
    </location>
</feature>
<reference evidence="2" key="2">
    <citation type="submission" date="2015-06" db="UniProtKB">
        <authorList>
            <consortium name="EnsemblMetazoa"/>
        </authorList>
    </citation>
    <scope>IDENTIFICATION</scope>
</reference>